<dbReference type="AlphaFoldDB" id="A0A5R9IJG4"/>
<dbReference type="GO" id="GO:0008270">
    <property type="term" value="F:zinc ion binding"/>
    <property type="evidence" value="ECO:0007669"/>
    <property type="project" value="UniProtKB-UniRule"/>
</dbReference>
<feature type="binding site" evidence="11">
    <location>
        <position position="144"/>
    </location>
    <ligand>
        <name>Zn(2+)</name>
        <dbReference type="ChEBI" id="CHEBI:29105"/>
        <label>2</label>
    </ligand>
</feature>
<dbReference type="RefSeq" id="WP_138319326.1">
    <property type="nucleotide sequence ID" value="NZ_VCBC01000006.1"/>
</dbReference>
<comment type="catalytic activity">
    <reaction evidence="1 12">
        <text>beta-D-fructose 1,6-bisphosphate = D-glyceraldehyde 3-phosphate + dihydroxyacetone phosphate</text>
        <dbReference type="Rhea" id="RHEA:14729"/>
        <dbReference type="ChEBI" id="CHEBI:32966"/>
        <dbReference type="ChEBI" id="CHEBI:57642"/>
        <dbReference type="ChEBI" id="CHEBI:59776"/>
        <dbReference type="EC" id="4.1.2.13"/>
    </reaction>
</comment>
<dbReference type="EC" id="4.1.2.13" evidence="4 12"/>
<evidence type="ECO:0000256" key="10">
    <source>
        <dbReference type="PIRSR" id="PIRSR001359-2"/>
    </source>
</evidence>
<name>A0A5R9IJG4_9GAMM</name>
<dbReference type="SUPFAM" id="SSF51569">
    <property type="entry name" value="Aldolase"/>
    <property type="match status" value="1"/>
</dbReference>
<sequence>MTDLKQLVKPGVVFGEQVTQLLDHARLNGYAIPAINVTGTQSVNAALEAAHKVNSPVIIQLSHGGAGFFIGKGAPLDKMELSIQGALAAAVYVNQVAEHYQVPVILHTDHANLALLPWIDGLLDASQKHFQATGKPLYSSHMIDLSAETLQENIDICCTYMKTMAAMDMTLEIELGCTGGEEDGIDNSHLDNSMLYTQPEDVAFAWQQLSAISSRFTIAASFGNVHGVYKPGNVQLTPEILKLSQEYVSANFSLPEKPVNFVFHGGSGSELADIHEAIEYGAVKMNIDTDTQWAMWDGVNRYQQQHKGYLQSQIGNPDGSDKPNKKFYDPRVWLREGETSMVARLEQAFADLKCINRYI</sequence>
<evidence type="ECO:0000256" key="4">
    <source>
        <dbReference type="ARBA" id="ARBA00013068"/>
    </source>
</evidence>
<keyword evidence="5 11" id="KW-0479">Metal-binding</keyword>
<feature type="binding site" evidence="11">
    <location>
        <position position="110"/>
    </location>
    <ligand>
        <name>Zn(2+)</name>
        <dbReference type="ChEBI" id="CHEBI:29105"/>
        <label>1</label>
        <note>catalytic</note>
    </ligand>
</feature>
<dbReference type="InterPro" id="IPR000771">
    <property type="entry name" value="FBA_II"/>
</dbReference>
<feature type="binding site" evidence="11">
    <location>
        <position position="264"/>
    </location>
    <ligand>
        <name>Zn(2+)</name>
        <dbReference type="ChEBI" id="CHEBI:29105"/>
        <label>1</label>
        <note>catalytic</note>
    </ligand>
</feature>
<feature type="binding site" evidence="11">
    <location>
        <position position="226"/>
    </location>
    <ligand>
        <name>Zn(2+)</name>
        <dbReference type="ChEBI" id="CHEBI:29105"/>
        <label>1</label>
        <note>catalytic</note>
    </ligand>
</feature>
<dbReference type="GO" id="GO:0006096">
    <property type="term" value="P:glycolytic process"/>
    <property type="evidence" value="ECO:0007669"/>
    <property type="project" value="UniProtKB-UniPathway"/>
</dbReference>
<comment type="function">
    <text evidence="12">Catalyzes the aldol condensation of dihydroxyacetone phosphate (DHAP or glycerone-phosphate) with glyceraldehyde 3-phosphate (G3P) to form fructose 1,6-bisphosphate (FBP) in gluconeogenesis and the reverse reaction in glycolysis.</text>
</comment>
<protein>
    <recommendedName>
        <fullName evidence="4 12">Fructose-bisphosphate aldolase</fullName>
        <shortName evidence="12">FBP aldolase</shortName>
        <ecNumber evidence="4 12">4.1.2.13</ecNumber>
    </recommendedName>
</protein>
<dbReference type="InterPro" id="IPR013785">
    <property type="entry name" value="Aldolase_TIM"/>
</dbReference>
<dbReference type="Pfam" id="PF01116">
    <property type="entry name" value="F_bP_aldolase"/>
    <property type="match status" value="1"/>
</dbReference>
<reference evidence="13 14" key="1">
    <citation type="submission" date="2019-05" db="EMBL/GenBank/DDBJ databases">
        <title>Genome sequences of Thalassotalea litorea 1K03283.</title>
        <authorList>
            <person name="Zhang D."/>
        </authorList>
    </citation>
    <scope>NUCLEOTIDE SEQUENCE [LARGE SCALE GENOMIC DNA]</scope>
    <source>
        <strain evidence="13 14">MCCC 1K03283</strain>
    </source>
</reference>
<evidence type="ECO:0000256" key="8">
    <source>
        <dbReference type="ARBA" id="ARBA00023239"/>
    </source>
</evidence>
<feature type="active site" description="Proton donor" evidence="9">
    <location>
        <position position="109"/>
    </location>
</feature>
<keyword evidence="14" id="KW-1185">Reference proteome</keyword>
<dbReference type="NCBIfam" id="TIGR01520">
    <property type="entry name" value="FruBisAldo_II_A"/>
    <property type="match status" value="1"/>
</dbReference>
<dbReference type="GO" id="GO:0004332">
    <property type="term" value="F:fructose-bisphosphate aldolase activity"/>
    <property type="evidence" value="ECO:0007669"/>
    <property type="project" value="UniProtKB-EC"/>
</dbReference>
<keyword evidence="8 12" id="KW-0456">Lyase</keyword>
<evidence type="ECO:0000256" key="5">
    <source>
        <dbReference type="ARBA" id="ARBA00022723"/>
    </source>
</evidence>
<feature type="binding site" evidence="10">
    <location>
        <position position="227"/>
    </location>
    <ligand>
        <name>dihydroxyacetone phosphate</name>
        <dbReference type="ChEBI" id="CHEBI:57642"/>
    </ligand>
</feature>
<dbReference type="InterPro" id="IPR006411">
    <property type="entry name" value="Fruct_bisP_bact"/>
</dbReference>
<evidence type="ECO:0000256" key="1">
    <source>
        <dbReference type="ARBA" id="ARBA00000441"/>
    </source>
</evidence>
<dbReference type="PIRSF" id="PIRSF001359">
    <property type="entry name" value="F_bP_aldolase_II"/>
    <property type="match status" value="1"/>
</dbReference>
<dbReference type="NCBIfam" id="NF006628">
    <property type="entry name" value="PRK09197.1"/>
    <property type="match status" value="1"/>
</dbReference>
<comment type="caution">
    <text evidence="13">The sequence shown here is derived from an EMBL/GenBank/DDBJ whole genome shotgun (WGS) entry which is preliminary data.</text>
</comment>
<proteinExistence type="inferred from homology"/>
<feature type="binding site" evidence="10">
    <location>
        <begin position="265"/>
        <end position="267"/>
    </location>
    <ligand>
        <name>dihydroxyacetone phosphate</name>
        <dbReference type="ChEBI" id="CHEBI:57642"/>
    </ligand>
</feature>
<dbReference type="FunFam" id="3.20.20.70:FF:000013">
    <property type="entry name" value="Class II fructose-bisphosphate aldolase"/>
    <property type="match status" value="1"/>
</dbReference>
<feature type="binding site" evidence="10">
    <location>
        <begin position="286"/>
        <end position="289"/>
    </location>
    <ligand>
        <name>dihydroxyacetone phosphate</name>
        <dbReference type="ChEBI" id="CHEBI:57642"/>
    </ligand>
</feature>
<dbReference type="Proteomes" id="UP000307790">
    <property type="component" value="Unassembled WGS sequence"/>
</dbReference>
<evidence type="ECO:0000256" key="9">
    <source>
        <dbReference type="PIRSR" id="PIRSR001359-1"/>
    </source>
</evidence>
<dbReference type="CDD" id="cd00946">
    <property type="entry name" value="FBP_aldolase_IIA"/>
    <property type="match status" value="1"/>
</dbReference>
<gene>
    <name evidence="13" type="primary">fbaA</name>
    <name evidence="13" type="ORF">FE810_06960</name>
</gene>
<evidence type="ECO:0000256" key="2">
    <source>
        <dbReference type="ARBA" id="ARBA00004714"/>
    </source>
</evidence>
<evidence type="ECO:0000313" key="13">
    <source>
        <dbReference type="EMBL" id="TLU65665.1"/>
    </source>
</evidence>
<comment type="cofactor">
    <cofactor evidence="11 12">
        <name>Zn(2+)</name>
        <dbReference type="ChEBI" id="CHEBI:29105"/>
    </cofactor>
    <text evidence="11 12">Binds 2 Zn(2+) ions per subunit. One is catalytic and the other provides a structural contribution.</text>
</comment>
<accession>A0A5R9IJG4</accession>
<dbReference type="GO" id="GO:0006094">
    <property type="term" value="P:gluconeogenesis"/>
    <property type="evidence" value="ECO:0007669"/>
    <property type="project" value="TreeGrafter"/>
</dbReference>
<evidence type="ECO:0000256" key="7">
    <source>
        <dbReference type="ARBA" id="ARBA00023152"/>
    </source>
</evidence>
<dbReference type="PROSITE" id="PS00806">
    <property type="entry name" value="ALDOLASE_CLASS_II_2"/>
    <property type="match status" value="1"/>
</dbReference>
<dbReference type="EMBL" id="VCBC01000006">
    <property type="protein sequence ID" value="TLU65665.1"/>
    <property type="molecule type" value="Genomic_DNA"/>
</dbReference>
<comment type="pathway">
    <text evidence="2 12">Carbohydrate degradation; glycolysis; D-glyceraldehyde 3-phosphate and glycerone phosphate from D-glucose: step 4/4.</text>
</comment>
<dbReference type="OrthoDB" id="9803995at2"/>
<evidence type="ECO:0000256" key="11">
    <source>
        <dbReference type="PIRSR" id="PIRSR001359-3"/>
    </source>
</evidence>
<comment type="similarity">
    <text evidence="3 12">Belongs to the class II fructose-bisphosphate aldolase family.</text>
</comment>
<feature type="binding site" evidence="11">
    <location>
        <position position="174"/>
    </location>
    <ligand>
        <name>Zn(2+)</name>
        <dbReference type="ChEBI" id="CHEBI:29105"/>
        <label>2</label>
    </ligand>
</feature>
<evidence type="ECO:0000256" key="12">
    <source>
        <dbReference type="RuleBase" id="RU366023"/>
    </source>
</evidence>
<dbReference type="PROSITE" id="PS00602">
    <property type="entry name" value="ALDOLASE_CLASS_II_1"/>
    <property type="match status" value="1"/>
</dbReference>
<dbReference type="PANTHER" id="PTHR30559">
    <property type="entry name" value="FRUCTOSE-BISPHOSPHATE ALDOLASE CLASS 2"/>
    <property type="match status" value="1"/>
</dbReference>
<evidence type="ECO:0000256" key="6">
    <source>
        <dbReference type="ARBA" id="ARBA00022833"/>
    </source>
</evidence>
<dbReference type="NCBIfam" id="TIGR00167">
    <property type="entry name" value="cbbA"/>
    <property type="match status" value="1"/>
</dbReference>
<dbReference type="UniPathway" id="UPA00109">
    <property type="reaction ID" value="UER00183"/>
</dbReference>
<organism evidence="13 14">
    <name type="scientific">Thalassotalea litorea</name>
    <dbReference type="NCBI Taxonomy" id="2020715"/>
    <lineage>
        <taxon>Bacteria</taxon>
        <taxon>Pseudomonadati</taxon>
        <taxon>Pseudomonadota</taxon>
        <taxon>Gammaproteobacteria</taxon>
        <taxon>Alteromonadales</taxon>
        <taxon>Colwelliaceae</taxon>
        <taxon>Thalassotalea</taxon>
    </lineage>
</organism>
<dbReference type="GO" id="GO:0005829">
    <property type="term" value="C:cytosol"/>
    <property type="evidence" value="ECO:0007669"/>
    <property type="project" value="TreeGrafter"/>
</dbReference>
<keyword evidence="6 11" id="KW-0862">Zinc</keyword>
<dbReference type="Gene3D" id="3.20.20.70">
    <property type="entry name" value="Aldolase class I"/>
    <property type="match status" value="1"/>
</dbReference>
<evidence type="ECO:0000313" key="14">
    <source>
        <dbReference type="Proteomes" id="UP000307790"/>
    </source>
</evidence>
<evidence type="ECO:0000256" key="3">
    <source>
        <dbReference type="ARBA" id="ARBA00005812"/>
    </source>
</evidence>
<dbReference type="PANTHER" id="PTHR30559:SF0">
    <property type="entry name" value="FRUCTOSE-BISPHOSPHATE ALDOLASE"/>
    <property type="match status" value="1"/>
</dbReference>
<keyword evidence="7 12" id="KW-0324">Glycolysis</keyword>